<accession>A0ABY3XE14</accession>
<dbReference type="EMBL" id="CP093547">
    <property type="protein sequence ID" value="UNP29180.1"/>
    <property type="molecule type" value="Genomic_DNA"/>
</dbReference>
<dbReference type="SUPFAM" id="SSF52788">
    <property type="entry name" value="Phosphotyrosine protein phosphatases I"/>
    <property type="match status" value="1"/>
</dbReference>
<dbReference type="InterPro" id="IPR023485">
    <property type="entry name" value="Ptyr_pPase"/>
</dbReference>
<name>A0ABY3XE14_9GAMM</name>
<dbReference type="PIRSF" id="PIRSF029416">
    <property type="entry name" value="UCP029416_PTP"/>
    <property type="match status" value="1"/>
</dbReference>
<dbReference type="RefSeq" id="WP_057944681.1">
    <property type="nucleotide sequence ID" value="NZ_CP011131.1"/>
</dbReference>
<keyword evidence="3" id="KW-1185">Reference proteome</keyword>
<reference evidence="2 3" key="1">
    <citation type="submission" date="2022-03" db="EMBL/GenBank/DDBJ databases">
        <title>Complete genome sequence of Lysobacter capsici VKM B-2533 and Lysobacter gummosus 10.1.1, promising sources of lytic agents.</title>
        <authorList>
            <person name="Tarlachkov S.V."/>
            <person name="Kudryakova I.V."/>
            <person name="Afoshin A.S."/>
            <person name="Leontyevskaya E.A."/>
            <person name="Leontyevskaya N.V."/>
        </authorList>
    </citation>
    <scope>NUCLEOTIDE SEQUENCE [LARGE SCALE GENOMIC DNA]</scope>
    <source>
        <strain evidence="2 3">10.1.1</strain>
    </source>
</reference>
<protein>
    <submittedName>
        <fullName evidence="2">Phosphotyrosine protein phosphatase</fullName>
    </submittedName>
</protein>
<evidence type="ECO:0000313" key="2">
    <source>
        <dbReference type="EMBL" id="UNP29180.1"/>
    </source>
</evidence>
<proteinExistence type="predicted"/>
<sequence length="116" mass="13081">MTNLLFVCSRNQLRSPTGEAVWQHRAGFSARSAGTSPHARRPIGPADIRWADVIFVMEPKHLQRLQAGYARLLAYKQLHCLDIADDYRYMDPQLVALIDAKVTSLLKTDNQADCLT</sequence>
<dbReference type="InterPro" id="IPR016919">
    <property type="entry name" value="UCP029416_PTP"/>
</dbReference>
<evidence type="ECO:0000313" key="3">
    <source>
        <dbReference type="Proteomes" id="UP000829194"/>
    </source>
</evidence>
<dbReference type="SMART" id="SM00226">
    <property type="entry name" value="LMWPc"/>
    <property type="match status" value="1"/>
</dbReference>
<dbReference type="InterPro" id="IPR036196">
    <property type="entry name" value="Ptyr_pPase_sf"/>
</dbReference>
<gene>
    <name evidence="2" type="ORF">MOV92_22370</name>
</gene>
<dbReference type="Gene3D" id="3.40.50.2300">
    <property type="match status" value="2"/>
</dbReference>
<organism evidence="2 3">
    <name type="scientific">Lysobacter gummosus</name>
    <dbReference type="NCBI Taxonomy" id="262324"/>
    <lineage>
        <taxon>Bacteria</taxon>
        <taxon>Pseudomonadati</taxon>
        <taxon>Pseudomonadota</taxon>
        <taxon>Gammaproteobacteria</taxon>
        <taxon>Lysobacterales</taxon>
        <taxon>Lysobacteraceae</taxon>
        <taxon>Lysobacter</taxon>
    </lineage>
</organism>
<evidence type="ECO:0000259" key="1">
    <source>
        <dbReference type="SMART" id="SM00226"/>
    </source>
</evidence>
<feature type="domain" description="Phosphotyrosine protein phosphatase I" evidence="1">
    <location>
        <begin position="2"/>
        <end position="108"/>
    </location>
</feature>
<dbReference type="Proteomes" id="UP000829194">
    <property type="component" value="Chromosome"/>
</dbReference>